<dbReference type="Pfam" id="PF03661">
    <property type="entry name" value="TMEM33_Pom33"/>
    <property type="match status" value="1"/>
</dbReference>
<proteinExistence type="inferred from homology"/>
<organism evidence="7 8">
    <name type="scientific">Allomyces macrogynus (strain ATCC 38327)</name>
    <name type="common">Allomyces javanicus var. macrogynus</name>
    <dbReference type="NCBI Taxonomy" id="578462"/>
    <lineage>
        <taxon>Eukaryota</taxon>
        <taxon>Fungi</taxon>
        <taxon>Fungi incertae sedis</taxon>
        <taxon>Blastocladiomycota</taxon>
        <taxon>Blastocladiomycetes</taxon>
        <taxon>Blastocladiales</taxon>
        <taxon>Blastocladiaceae</taxon>
        <taxon>Allomyces</taxon>
    </lineage>
</organism>
<comment type="similarity">
    <text evidence="2">Belongs to the PER33/POM33 family.</text>
</comment>
<feature type="transmembrane region" description="Helical" evidence="6">
    <location>
        <begin position="64"/>
        <end position="81"/>
    </location>
</feature>
<evidence type="ECO:0000313" key="7">
    <source>
        <dbReference type="EMBL" id="KNE65646.1"/>
    </source>
</evidence>
<name>A0A0L0ST21_ALLM3</name>
<comment type="subcellular location">
    <subcellularLocation>
        <location evidence="1">Membrane</location>
        <topology evidence="1">Multi-pass membrane protein</topology>
    </subcellularLocation>
</comment>
<evidence type="ECO:0000256" key="6">
    <source>
        <dbReference type="SAM" id="Phobius"/>
    </source>
</evidence>
<accession>A0A0L0ST21</accession>
<dbReference type="GO" id="GO:0005783">
    <property type="term" value="C:endoplasmic reticulum"/>
    <property type="evidence" value="ECO:0007669"/>
    <property type="project" value="TreeGrafter"/>
</dbReference>
<feature type="transmembrane region" description="Helical" evidence="6">
    <location>
        <begin position="40"/>
        <end position="57"/>
    </location>
</feature>
<dbReference type="GO" id="GO:0061024">
    <property type="term" value="P:membrane organization"/>
    <property type="evidence" value="ECO:0007669"/>
    <property type="project" value="TreeGrafter"/>
</dbReference>
<evidence type="ECO:0000256" key="1">
    <source>
        <dbReference type="ARBA" id="ARBA00004141"/>
    </source>
</evidence>
<dbReference type="eggNOG" id="KOG4002">
    <property type="taxonomic scope" value="Eukaryota"/>
</dbReference>
<dbReference type="InterPro" id="IPR005344">
    <property type="entry name" value="TMEM33/Pom33"/>
</dbReference>
<keyword evidence="3 6" id="KW-0812">Transmembrane</keyword>
<dbReference type="STRING" id="578462.A0A0L0ST21"/>
<dbReference type="PANTHER" id="PTHR12703:SF4">
    <property type="entry name" value="TRANSMEMBRANE PROTEIN 33"/>
    <property type="match status" value="1"/>
</dbReference>
<dbReference type="OrthoDB" id="5581259at2759"/>
<dbReference type="GO" id="GO:0071786">
    <property type="term" value="P:endoplasmic reticulum tubular network organization"/>
    <property type="evidence" value="ECO:0007669"/>
    <property type="project" value="TreeGrafter"/>
</dbReference>
<dbReference type="VEuPathDB" id="FungiDB:AMAG_09628"/>
<dbReference type="Proteomes" id="UP000054350">
    <property type="component" value="Unassembled WGS sequence"/>
</dbReference>
<reference evidence="8" key="2">
    <citation type="submission" date="2009-11" db="EMBL/GenBank/DDBJ databases">
        <title>The Genome Sequence of Allomyces macrogynus strain ATCC 38327.</title>
        <authorList>
            <consortium name="The Broad Institute Genome Sequencing Platform"/>
            <person name="Russ C."/>
            <person name="Cuomo C."/>
            <person name="Shea T."/>
            <person name="Young S.K."/>
            <person name="Zeng Q."/>
            <person name="Koehrsen M."/>
            <person name="Haas B."/>
            <person name="Borodovsky M."/>
            <person name="Guigo R."/>
            <person name="Alvarado L."/>
            <person name="Berlin A."/>
            <person name="Borenstein D."/>
            <person name="Chen Z."/>
            <person name="Engels R."/>
            <person name="Freedman E."/>
            <person name="Gellesch M."/>
            <person name="Goldberg J."/>
            <person name="Griggs A."/>
            <person name="Gujja S."/>
            <person name="Heiman D."/>
            <person name="Hepburn T."/>
            <person name="Howarth C."/>
            <person name="Jen D."/>
            <person name="Larson L."/>
            <person name="Lewis B."/>
            <person name="Mehta T."/>
            <person name="Park D."/>
            <person name="Pearson M."/>
            <person name="Roberts A."/>
            <person name="Saif S."/>
            <person name="Shenoy N."/>
            <person name="Sisk P."/>
            <person name="Stolte C."/>
            <person name="Sykes S."/>
            <person name="Walk T."/>
            <person name="White J."/>
            <person name="Yandava C."/>
            <person name="Burger G."/>
            <person name="Gray M.W."/>
            <person name="Holland P.W.H."/>
            <person name="King N."/>
            <person name="Lang F.B.F."/>
            <person name="Roger A.J."/>
            <person name="Ruiz-Trillo I."/>
            <person name="Lander E."/>
            <person name="Nusbaum C."/>
        </authorList>
    </citation>
    <scope>NUCLEOTIDE SEQUENCE [LARGE SCALE GENOMIC DNA]</scope>
    <source>
        <strain evidence="8">ATCC 38327</strain>
    </source>
</reference>
<dbReference type="AlphaFoldDB" id="A0A0L0ST21"/>
<dbReference type="OMA" id="RAYVWIT"/>
<keyword evidence="5 6" id="KW-0472">Membrane</keyword>
<evidence type="ECO:0000256" key="3">
    <source>
        <dbReference type="ARBA" id="ARBA00022692"/>
    </source>
</evidence>
<dbReference type="EMBL" id="GG745348">
    <property type="protein sequence ID" value="KNE65646.1"/>
    <property type="molecule type" value="Genomic_DNA"/>
</dbReference>
<dbReference type="GO" id="GO:0016020">
    <property type="term" value="C:membrane"/>
    <property type="evidence" value="ECO:0007669"/>
    <property type="project" value="UniProtKB-SubCell"/>
</dbReference>
<gene>
    <name evidence="7" type="ORF">AMAG_09628</name>
</gene>
<evidence type="ECO:0000256" key="2">
    <source>
        <dbReference type="ARBA" id="ARBA00007322"/>
    </source>
</evidence>
<sequence length="278" mass="30400">MSDQPAATPAAAAAAAAAGAPLSQQPFSQRLLATAKHPQFWWFSGHLLTVLGLPHHLLGGSSSAYLRALLGAQLAYGVVLYRQHHGTFKTRGAKAALAQMVSDLNAHYFGLALFFYLAAYPCWPLLVPYFCFSLFHCIGYTRDVLVRTVFPSTVPPLVSRLLALLATFTTTYQPRALQLATYWEVTVVPIYLVGQVLLWRQAIAAPVVYAQFLLLRYVHSHTTRAACAHVRTVTDRNVLERPSVPAQVKAAYVKARDTIVRVVTQRMQGAGAGARGGR</sequence>
<dbReference type="InterPro" id="IPR051645">
    <property type="entry name" value="PER33/POM33_regulator"/>
</dbReference>
<feature type="transmembrane region" description="Helical" evidence="6">
    <location>
        <begin position="108"/>
        <end position="132"/>
    </location>
</feature>
<keyword evidence="4 6" id="KW-1133">Transmembrane helix</keyword>
<reference evidence="7 8" key="1">
    <citation type="submission" date="2009-11" db="EMBL/GenBank/DDBJ databases">
        <title>Annotation of Allomyces macrogynus ATCC 38327.</title>
        <authorList>
            <consortium name="The Broad Institute Genome Sequencing Platform"/>
            <person name="Russ C."/>
            <person name="Cuomo C."/>
            <person name="Burger G."/>
            <person name="Gray M.W."/>
            <person name="Holland P.W.H."/>
            <person name="King N."/>
            <person name="Lang F.B.F."/>
            <person name="Roger A.J."/>
            <person name="Ruiz-Trillo I."/>
            <person name="Young S.K."/>
            <person name="Zeng Q."/>
            <person name="Gargeya S."/>
            <person name="Fitzgerald M."/>
            <person name="Haas B."/>
            <person name="Abouelleil A."/>
            <person name="Alvarado L."/>
            <person name="Arachchi H.M."/>
            <person name="Berlin A."/>
            <person name="Chapman S.B."/>
            <person name="Gearin G."/>
            <person name="Goldberg J."/>
            <person name="Griggs A."/>
            <person name="Gujja S."/>
            <person name="Hansen M."/>
            <person name="Heiman D."/>
            <person name="Howarth C."/>
            <person name="Larimer J."/>
            <person name="Lui A."/>
            <person name="MacDonald P.J.P."/>
            <person name="McCowen C."/>
            <person name="Montmayeur A."/>
            <person name="Murphy C."/>
            <person name="Neiman D."/>
            <person name="Pearson M."/>
            <person name="Priest M."/>
            <person name="Roberts A."/>
            <person name="Saif S."/>
            <person name="Shea T."/>
            <person name="Sisk P."/>
            <person name="Stolte C."/>
            <person name="Sykes S."/>
            <person name="Wortman J."/>
            <person name="Nusbaum C."/>
            <person name="Birren B."/>
        </authorList>
    </citation>
    <scope>NUCLEOTIDE SEQUENCE [LARGE SCALE GENOMIC DNA]</scope>
    <source>
        <strain evidence="7 8">ATCC 38327</strain>
    </source>
</reference>
<evidence type="ECO:0000256" key="4">
    <source>
        <dbReference type="ARBA" id="ARBA00022989"/>
    </source>
</evidence>
<evidence type="ECO:0000313" key="8">
    <source>
        <dbReference type="Proteomes" id="UP000054350"/>
    </source>
</evidence>
<evidence type="ECO:0000256" key="5">
    <source>
        <dbReference type="ARBA" id="ARBA00023136"/>
    </source>
</evidence>
<dbReference type="PANTHER" id="PTHR12703">
    <property type="entry name" value="TRANSMEMBRANE PROTEIN 33"/>
    <property type="match status" value="1"/>
</dbReference>
<keyword evidence="8" id="KW-1185">Reference proteome</keyword>
<protein>
    <submittedName>
        <fullName evidence="7">Uncharacterized protein</fullName>
    </submittedName>
</protein>